<keyword evidence="1" id="KW-0251">Elongation factor</keyword>
<keyword evidence="1" id="KW-0648">Protein biosynthesis</keyword>
<evidence type="ECO:0000313" key="2">
    <source>
        <dbReference type="Proteomes" id="UP001620339"/>
    </source>
</evidence>
<protein>
    <submittedName>
        <fullName evidence="1">Transcription elongation factor GreA</fullName>
    </submittedName>
</protein>
<proteinExistence type="predicted"/>
<name>A0ABW8J530_9GAMM</name>
<accession>A0ABW8J530</accession>
<dbReference type="GO" id="GO:0003746">
    <property type="term" value="F:translation elongation factor activity"/>
    <property type="evidence" value="ECO:0007669"/>
    <property type="project" value="UniProtKB-KW"/>
</dbReference>
<dbReference type="EMBL" id="JADIKK010000008">
    <property type="protein sequence ID" value="MFK2876888.1"/>
    <property type="molecule type" value="Genomic_DNA"/>
</dbReference>
<dbReference type="Proteomes" id="UP001620339">
    <property type="component" value="Unassembled WGS sequence"/>
</dbReference>
<organism evidence="1 2">
    <name type="scientific">Rhodanobacter hydrolyticus</name>
    <dbReference type="NCBI Taxonomy" id="2250595"/>
    <lineage>
        <taxon>Bacteria</taxon>
        <taxon>Pseudomonadati</taxon>
        <taxon>Pseudomonadota</taxon>
        <taxon>Gammaproteobacteria</taxon>
        <taxon>Lysobacterales</taxon>
        <taxon>Rhodanobacteraceae</taxon>
        <taxon>Rhodanobacter</taxon>
    </lineage>
</organism>
<reference evidence="1 2" key="1">
    <citation type="submission" date="2020-10" db="EMBL/GenBank/DDBJ databases">
        <title>Phylogeny of dyella-like bacteria.</title>
        <authorList>
            <person name="Fu J."/>
        </authorList>
    </citation>
    <scope>NUCLEOTIDE SEQUENCE [LARGE SCALE GENOMIC DNA]</scope>
    <source>
        <strain evidence="1 2">KACC 19113</strain>
    </source>
</reference>
<evidence type="ECO:0000313" key="1">
    <source>
        <dbReference type="EMBL" id="MFK2876888.1"/>
    </source>
</evidence>
<keyword evidence="2" id="KW-1185">Reference proteome</keyword>
<sequence>MVEYTNVPKTIATVVSSRLASLHELDTVYGTTDMWGFLEIIAVDNHNQSVMNRTNS</sequence>
<comment type="caution">
    <text evidence="1">The sequence shown here is derived from an EMBL/GenBank/DDBJ whole genome shotgun (WGS) entry which is preliminary data.</text>
</comment>
<gene>
    <name evidence="1" type="ORF">ISP25_07400</name>
</gene>